<keyword evidence="3" id="KW-1185">Reference proteome</keyword>
<evidence type="ECO:0000313" key="2">
    <source>
        <dbReference type="EMBL" id="KAJ5111247.1"/>
    </source>
</evidence>
<evidence type="ECO:0008006" key="4">
    <source>
        <dbReference type="Google" id="ProtNLM"/>
    </source>
</evidence>
<evidence type="ECO:0000313" key="3">
    <source>
        <dbReference type="Proteomes" id="UP001149074"/>
    </source>
</evidence>
<dbReference type="GeneID" id="81353255"/>
<dbReference type="PANTHER" id="PTHR13349:SF2">
    <property type="entry name" value="TRANSLATION MACHINERY-ASSOCIATED PROTEIN 16"/>
    <property type="match status" value="1"/>
</dbReference>
<dbReference type="PANTHER" id="PTHR13349">
    <property type="entry name" value="TRANSLATION MACHINERY-ASSOCIATED PROTEIN 16"/>
    <property type="match status" value="1"/>
</dbReference>
<accession>A0A9W9G4R0</accession>
<reference evidence="2" key="2">
    <citation type="journal article" date="2023" name="IMA Fungus">
        <title>Comparative genomic study of the Penicillium genus elucidates a diverse pangenome and 15 lateral gene transfer events.</title>
        <authorList>
            <person name="Petersen C."/>
            <person name="Sorensen T."/>
            <person name="Nielsen M.R."/>
            <person name="Sondergaard T.E."/>
            <person name="Sorensen J.L."/>
            <person name="Fitzpatrick D.A."/>
            <person name="Frisvad J.C."/>
            <person name="Nielsen K.L."/>
        </authorList>
    </citation>
    <scope>NUCLEOTIDE SEQUENCE</scope>
    <source>
        <strain evidence="2">IBT 30761</strain>
    </source>
</reference>
<dbReference type="GO" id="GO:0005634">
    <property type="term" value="C:nucleus"/>
    <property type="evidence" value="ECO:0007669"/>
    <property type="project" value="TreeGrafter"/>
</dbReference>
<dbReference type="Gene3D" id="1.20.1440.170">
    <property type="entry name" value="Translation machinery-associated protein 16-like"/>
    <property type="match status" value="1"/>
</dbReference>
<dbReference type="AlphaFoldDB" id="A0A9W9G4R0"/>
<dbReference type="OrthoDB" id="270284at2759"/>
<dbReference type="Proteomes" id="UP001149074">
    <property type="component" value="Unassembled WGS sequence"/>
</dbReference>
<comment type="caution">
    <text evidence="2">The sequence shown here is derived from an EMBL/GenBank/DDBJ whole genome shotgun (WGS) entry which is preliminary data.</text>
</comment>
<proteinExistence type="inferred from homology"/>
<organism evidence="2 3">
    <name type="scientific">Penicillium argentinense</name>
    <dbReference type="NCBI Taxonomy" id="1131581"/>
    <lineage>
        <taxon>Eukaryota</taxon>
        <taxon>Fungi</taxon>
        <taxon>Dikarya</taxon>
        <taxon>Ascomycota</taxon>
        <taxon>Pezizomycotina</taxon>
        <taxon>Eurotiomycetes</taxon>
        <taxon>Eurotiomycetidae</taxon>
        <taxon>Eurotiales</taxon>
        <taxon>Aspergillaceae</taxon>
        <taxon>Penicillium</taxon>
    </lineage>
</organism>
<dbReference type="InterPro" id="IPR021346">
    <property type="entry name" value="Tma16"/>
</dbReference>
<evidence type="ECO:0000256" key="1">
    <source>
        <dbReference type="ARBA" id="ARBA00034127"/>
    </source>
</evidence>
<dbReference type="Pfam" id="PF11176">
    <property type="entry name" value="Tma16"/>
    <property type="match status" value="1"/>
</dbReference>
<comment type="similarity">
    <text evidence="1">Belongs to the TMA16 family.</text>
</comment>
<reference evidence="2" key="1">
    <citation type="submission" date="2022-11" db="EMBL/GenBank/DDBJ databases">
        <authorList>
            <person name="Petersen C."/>
        </authorList>
    </citation>
    <scope>NUCLEOTIDE SEQUENCE</scope>
    <source>
        <strain evidence="2">IBT 30761</strain>
    </source>
</reference>
<dbReference type="InterPro" id="IPR038356">
    <property type="entry name" value="Tma16_sf"/>
</dbReference>
<protein>
    <recommendedName>
        <fullName evidence="4">Translation machinery-associated protein 16</fullName>
    </recommendedName>
</protein>
<dbReference type="RefSeq" id="XP_056479317.1">
    <property type="nucleotide sequence ID" value="XM_056614276.1"/>
</dbReference>
<sequence length="179" mass="20878">MPSRTLQKVHKHISKKRGVVNSLHENSRDARRLRRAGHRDERLSKHASITMRARQPYVDRIEFFHDSVQAVSEPMSEAELAELITNYINRDLEEIEQLTQERRKGRPPSKREEVLKQRTETEDKEFKTGFWAPDLTEMDVLLALKHWNGEWSGLSTMKFIRLVQGGEKKASTFPPKGMS</sequence>
<gene>
    <name evidence="2" type="ORF">N7532_001782</name>
</gene>
<name>A0A9W9G4R0_9EURO</name>
<dbReference type="EMBL" id="JAPQKI010000002">
    <property type="protein sequence ID" value="KAJ5111247.1"/>
    <property type="molecule type" value="Genomic_DNA"/>
</dbReference>